<evidence type="ECO:0000313" key="1">
    <source>
        <dbReference type="EMBL" id="WNG49632.1"/>
    </source>
</evidence>
<name>A0ABY9X2K1_9BACT</name>
<dbReference type="RefSeq" id="WP_395807751.1">
    <property type="nucleotide sequence ID" value="NZ_CP043494.1"/>
</dbReference>
<proteinExistence type="predicted"/>
<protein>
    <submittedName>
        <fullName evidence="1">Uncharacterized protein</fullName>
    </submittedName>
</protein>
<accession>A0ABY9X2K1</accession>
<organism evidence="1 2">
    <name type="scientific">Archangium minus</name>
    <dbReference type="NCBI Taxonomy" id="83450"/>
    <lineage>
        <taxon>Bacteria</taxon>
        <taxon>Pseudomonadati</taxon>
        <taxon>Myxococcota</taxon>
        <taxon>Myxococcia</taxon>
        <taxon>Myxococcales</taxon>
        <taxon>Cystobacterineae</taxon>
        <taxon>Archangiaceae</taxon>
        <taxon>Archangium</taxon>
    </lineage>
</organism>
<sequence length="176" mass="20230">MIHFEAIRLDREGRIEEAALLYEEALLAGERTLELFLNLVILYWQATDFGFSTHHRLGPGFVATAGKRFPSLLREAGRAYPGSTEVRFWQKYIPWADLGEYFAPEDCRKLLLEDPSVLVPVVYLFNEREGREYREKAVELLQRCWEDGTTRSRYVASVIGGVVTRIEWADARGKGS</sequence>
<dbReference type="Proteomes" id="UP001611383">
    <property type="component" value="Chromosome"/>
</dbReference>
<gene>
    <name evidence="1" type="ORF">F0U60_40075</name>
</gene>
<reference evidence="1 2" key="1">
    <citation type="submission" date="2019-08" db="EMBL/GenBank/DDBJ databases">
        <title>Archangium and Cystobacter genomes.</title>
        <authorList>
            <person name="Chen I.-C.K."/>
            <person name="Wielgoss S."/>
        </authorList>
    </citation>
    <scope>NUCLEOTIDE SEQUENCE [LARGE SCALE GENOMIC DNA]</scope>
    <source>
        <strain evidence="1 2">Cbm 6</strain>
    </source>
</reference>
<evidence type="ECO:0000313" key="2">
    <source>
        <dbReference type="Proteomes" id="UP001611383"/>
    </source>
</evidence>
<keyword evidence="2" id="KW-1185">Reference proteome</keyword>
<dbReference type="EMBL" id="CP043494">
    <property type="protein sequence ID" value="WNG49632.1"/>
    <property type="molecule type" value="Genomic_DNA"/>
</dbReference>